<dbReference type="PROSITE" id="PS51789">
    <property type="entry name" value="RLR_CTR"/>
    <property type="match status" value="1"/>
</dbReference>
<evidence type="ECO:0000256" key="1">
    <source>
        <dbReference type="ARBA" id="ARBA00006866"/>
    </source>
</evidence>
<dbReference type="GO" id="GO:0005524">
    <property type="term" value="F:ATP binding"/>
    <property type="evidence" value="ECO:0007669"/>
    <property type="project" value="InterPro"/>
</dbReference>
<organism evidence="10 11">
    <name type="scientific">Adineta ricciae</name>
    <name type="common">Rotifer</name>
    <dbReference type="NCBI Taxonomy" id="249248"/>
    <lineage>
        <taxon>Eukaryota</taxon>
        <taxon>Metazoa</taxon>
        <taxon>Spiralia</taxon>
        <taxon>Gnathifera</taxon>
        <taxon>Rotifera</taxon>
        <taxon>Eurotatoria</taxon>
        <taxon>Bdelloidea</taxon>
        <taxon>Adinetida</taxon>
        <taxon>Adinetidae</taxon>
        <taxon>Adineta</taxon>
    </lineage>
</organism>
<proteinExistence type="inferred from homology"/>
<protein>
    <recommendedName>
        <fullName evidence="12">RNA helicase</fullName>
    </recommendedName>
</protein>
<feature type="domain" description="Helicase ATP-binding" evidence="7">
    <location>
        <begin position="196"/>
        <end position="352"/>
    </location>
</feature>
<dbReference type="PANTHER" id="PTHR14074">
    <property type="entry name" value="HELICASE WITH DEATH DOMAIN-RELATED"/>
    <property type="match status" value="1"/>
</dbReference>
<feature type="region of interest" description="Disordered" evidence="5">
    <location>
        <begin position="89"/>
        <end position="110"/>
    </location>
</feature>
<comment type="catalytic activity">
    <reaction evidence="4">
        <text>ATP + H2O = ADP + phosphate + H(+)</text>
        <dbReference type="Rhea" id="RHEA:13065"/>
        <dbReference type="ChEBI" id="CHEBI:15377"/>
        <dbReference type="ChEBI" id="CHEBI:15378"/>
        <dbReference type="ChEBI" id="CHEBI:30616"/>
        <dbReference type="ChEBI" id="CHEBI:43474"/>
        <dbReference type="ChEBI" id="CHEBI:456216"/>
        <dbReference type="EC" id="3.6.4.13"/>
    </reaction>
    <physiologicalReaction direction="left-to-right" evidence="4">
        <dbReference type="Rhea" id="RHEA:13066"/>
    </physiologicalReaction>
</comment>
<sequence length="894" mass="102109">MPSEREFRALLLAIEDDLSDEERKKFVFLLADDVPRRIKDGPLVDIFTELINRGHISKSSCEYLVKIFESMKLLTVAYRIAQFEAQSVPPVPSPTLENTQPLENNSSTEDYQNNHSSLMEIINDFNSTDAMTFTSDLPSIGPITPPILEEPSPEIVPLTVENIDLKIFESSLWSDEFLEKIHLSNIRPYEYQRELVQNAIKVRNTIICLRAGGKKTFVAALLLKYYLIKKLTVKDDKKFLAFFLVSRRAMLKQQANKLKQIGNLRVIICDEANDATQYVLNSDVIVCTPQKLIKCLRMKTILISNIDVLCFDECHDSPIRSQYIEIMQYILCKNIEQIPPVETPPVIIGLTAIGVHHMNSSQIVPNLANLCATFNCMTMTTVLNKENQEELERCATGISEGEVICVDKQTDYEKSKSSIEKGLEELILELFINRETNPFRIFSEKDIHSNGYEQSLVLLKESQQKACNFPSVLLLNYILVIYRHLKALTNLTPQMVLLDLKEQFETIYKSREHPLQIDTMIYRKCQSVFKKKLAELEESGKLLMNPKLEKLVDLLKIHLANPNHRILILVERTFYAKKICEFLQSHPDLKNLIKPCCLVGNTGSNAREVNKNQTTTLEGFQTGIYNVMIATDAIQAGLNTPQCSLVLRYDFVPDNIGTLQGRLRAHTGDCKYCLITTKDSANYNKEKDSRKYEQDLKEVLETWKGISQDEFKERVQKVQESLVAEWTANLIKLAIAQSVNAKTFELTGEVSCRACGYVLGQLAQLCRHGDSYFLNQRDFYNRVEEKPFDTPEEYAKSTLIGEAHCGSKECRVRLGNILSLRDYPQFSPIYPLKCKAVQIKYIDNTNEKEKTIMKKKWSTVPFDIPFLVDDSCPNDADDDNDIFYDACDSLPGDL</sequence>
<evidence type="ECO:0000256" key="3">
    <source>
        <dbReference type="ARBA" id="ARBA00022859"/>
    </source>
</evidence>
<dbReference type="PROSITE" id="PS51192">
    <property type="entry name" value="HELICASE_ATP_BIND_1"/>
    <property type="match status" value="1"/>
</dbReference>
<dbReference type="GO" id="GO:0003677">
    <property type="term" value="F:DNA binding"/>
    <property type="evidence" value="ECO:0007669"/>
    <property type="project" value="InterPro"/>
</dbReference>
<dbReference type="Gene3D" id="3.40.50.300">
    <property type="entry name" value="P-loop containing nucleotide triphosphate hydrolases"/>
    <property type="match status" value="2"/>
</dbReference>
<dbReference type="SMART" id="SM00487">
    <property type="entry name" value="DEXDc"/>
    <property type="match status" value="1"/>
</dbReference>
<dbReference type="InterPro" id="IPR038557">
    <property type="entry name" value="RLR_C_sf"/>
</dbReference>
<dbReference type="SUPFAM" id="SSF47986">
    <property type="entry name" value="DEATH domain"/>
    <property type="match status" value="1"/>
</dbReference>
<evidence type="ECO:0000256" key="5">
    <source>
        <dbReference type="SAM" id="MobiDB-lite"/>
    </source>
</evidence>
<dbReference type="PROSITE" id="PS50168">
    <property type="entry name" value="DED"/>
    <property type="match status" value="1"/>
</dbReference>
<dbReference type="GO" id="GO:0005737">
    <property type="term" value="C:cytoplasm"/>
    <property type="evidence" value="ECO:0007669"/>
    <property type="project" value="TreeGrafter"/>
</dbReference>
<dbReference type="GO" id="GO:0042981">
    <property type="term" value="P:regulation of apoptotic process"/>
    <property type="evidence" value="ECO:0007669"/>
    <property type="project" value="InterPro"/>
</dbReference>
<dbReference type="InterPro" id="IPR001875">
    <property type="entry name" value="DED_dom"/>
</dbReference>
<feature type="domain" description="RLR CTR" evidence="9">
    <location>
        <begin position="736"/>
        <end position="874"/>
    </location>
</feature>
<evidence type="ECO:0000259" key="6">
    <source>
        <dbReference type="PROSITE" id="PS50168"/>
    </source>
</evidence>
<dbReference type="PANTHER" id="PTHR14074:SF16">
    <property type="entry name" value="ANTIVIRAL INNATE IMMUNE RESPONSE RECEPTOR RIG-I"/>
    <property type="match status" value="1"/>
</dbReference>
<dbReference type="InterPro" id="IPR011029">
    <property type="entry name" value="DEATH-like_dom_sf"/>
</dbReference>
<dbReference type="EMBL" id="CAJNOJ010000210">
    <property type="protein sequence ID" value="CAF1293524.1"/>
    <property type="molecule type" value="Genomic_DNA"/>
</dbReference>
<gene>
    <name evidence="10" type="ORF">EDS130_LOCUS30218</name>
</gene>
<evidence type="ECO:0000256" key="4">
    <source>
        <dbReference type="ARBA" id="ARBA00049390"/>
    </source>
</evidence>
<dbReference type="InterPro" id="IPR051363">
    <property type="entry name" value="RLR_Helicase"/>
</dbReference>
<feature type="domain" description="Helicase C-terminal" evidence="8">
    <location>
        <begin position="547"/>
        <end position="719"/>
    </location>
</feature>
<keyword evidence="2" id="KW-0399">Innate immunity</keyword>
<dbReference type="Pfam" id="PF04851">
    <property type="entry name" value="ResIII"/>
    <property type="match status" value="1"/>
</dbReference>
<name>A0A815D7K8_ADIRI</name>
<feature type="compositionally biased region" description="Polar residues" evidence="5">
    <location>
        <begin position="95"/>
        <end position="110"/>
    </location>
</feature>
<dbReference type="Proteomes" id="UP000663852">
    <property type="component" value="Unassembled WGS sequence"/>
</dbReference>
<dbReference type="GO" id="GO:0003724">
    <property type="term" value="F:RNA helicase activity"/>
    <property type="evidence" value="ECO:0007669"/>
    <property type="project" value="UniProtKB-EC"/>
</dbReference>
<evidence type="ECO:0000259" key="7">
    <source>
        <dbReference type="PROSITE" id="PS51192"/>
    </source>
</evidence>
<dbReference type="Pfam" id="PF01335">
    <property type="entry name" value="DED"/>
    <property type="match status" value="1"/>
</dbReference>
<dbReference type="InterPro" id="IPR006935">
    <property type="entry name" value="Helicase/UvrB_N"/>
</dbReference>
<dbReference type="SUPFAM" id="SSF52540">
    <property type="entry name" value="P-loop containing nucleoside triphosphate hydrolases"/>
    <property type="match status" value="1"/>
</dbReference>
<evidence type="ECO:0000313" key="10">
    <source>
        <dbReference type="EMBL" id="CAF1293524.1"/>
    </source>
</evidence>
<dbReference type="InterPro" id="IPR027417">
    <property type="entry name" value="P-loop_NTPase"/>
</dbReference>
<dbReference type="GO" id="GO:0045087">
    <property type="term" value="P:innate immune response"/>
    <property type="evidence" value="ECO:0007669"/>
    <property type="project" value="UniProtKB-KW"/>
</dbReference>
<comment type="caution">
    <text evidence="10">The sequence shown here is derived from an EMBL/GenBank/DDBJ whole genome shotgun (WGS) entry which is preliminary data.</text>
</comment>
<evidence type="ECO:0000259" key="8">
    <source>
        <dbReference type="PROSITE" id="PS51194"/>
    </source>
</evidence>
<dbReference type="InterPro" id="IPR001650">
    <property type="entry name" value="Helicase_C-like"/>
</dbReference>
<keyword evidence="3" id="KW-0391">Immunity</keyword>
<dbReference type="Gene3D" id="1.20.1320.30">
    <property type="match status" value="1"/>
</dbReference>
<dbReference type="Pfam" id="PF00271">
    <property type="entry name" value="Helicase_C"/>
    <property type="match status" value="1"/>
</dbReference>
<dbReference type="PROSITE" id="PS51194">
    <property type="entry name" value="HELICASE_CTER"/>
    <property type="match status" value="1"/>
</dbReference>
<evidence type="ECO:0000313" key="11">
    <source>
        <dbReference type="Proteomes" id="UP000663852"/>
    </source>
</evidence>
<accession>A0A815D7K8</accession>
<dbReference type="InterPro" id="IPR014001">
    <property type="entry name" value="Helicase_ATP-bd"/>
</dbReference>
<dbReference type="Gene3D" id="2.170.150.30">
    <property type="entry name" value="RIG-I-like receptor, C-terminal regulatory domain"/>
    <property type="match status" value="1"/>
</dbReference>
<evidence type="ECO:0000259" key="9">
    <source>
        <dbReference type="PROSITE" id="PS51789"/>
    </source>
</evidence>
<dbReference type="AlphaFoldDB" id="A0A815D7K8"/>
<evidence type="ECO:0000256" key="2">
    <source>
        <dbReference type="ARBA" id="ARBA00022588"/>
    </source>
</evidence>
<evidence type="ECO:0008006" key="12">
    <source>
        <dbReference type="Google" id="ProtNLM"/>
    </source>
</evidence>
<reference evidence="10" key="1">
    <citation type="submission" date="2021-02" db="EMBL/GenBank/DDBJ databases">
        <authorList>
            <person name="Nowell W R."/>
        </authorList>
    </citation>
    <scope>NUCLEOTIDE SEQUENCE</scope>
</reference>
<dbReference type="Gene3D" id="1.10.533.10">
    <property type="entry name" value="Death Domain, Fas"/>
    <property type="match status" value="1"/>
</dbReference>
<dbReference type="GO" id="GO:0016787">
    <property type="term" value="F:hydrolase activity"/>
    <property type="evidence" value="ECO:0007669"/>
    <property type="project" value="InterPro"/>
</dbReference>
<comment type="similarity">
    <text evidence="1">Belongs to the helicase family. RLR subfamily.</text>
</comment>
<feature type="domain" description="DED" evidence="6">
    <location>
        <begin position="6"/>
        <end position="82"/>
    </location>
</feature>
<dbReference type="OrthoDB" id="416741at2759"/>
<dbReference type="InterPro" id="IPR021673">
    <property type="entry name" value="RLR_CTR"/>
</dbReference>